<keyword evidence="1" id="KW-1133">Transmembrane helix</keyword>
<feature type="transmembrane region" description="Helical" evidence="1">
    <location>
        <begin position="21"/>
        <end position="46"/>
    </location>
</feature>
<comment type="caution">
    <text evidence="2">The sequence shown here is derived from an EMBL/GenBank/DDBJ whole genome shotgun (WGS) entry which is preliminary data.</text>
</comment>
<sequence length="48" mass="5418">MPARRETPPGRPVERTGWREIGWFVLLWMAGVATISIVGLLIKWVIGT</sequence>
<evidence type="ECO:0000313" key="2">
    <source>
        <dbReference type="EMBL" id="NBG96376.1"/>
    </source>
</evidence>
<dbReference type="AlphaFoldDB" id="A0A845QDS3"/>
<dbReference type="EMBL" id="WXYQ01000007">
    <property type="protein sequence ID" value="NBG96376.1"/>
    <property type="molecule type" value="Genomic_DNA"/>
</dbReference>
<dbReference type="OrthoDB" id="7283774at2"/>
<keyword evidence="1" id="KW-0472">Membrane</keyword>
<keyword evidence="3" id="KW-1185">Reference proteome</keyword>
<keyword evidence="1" id="KW-0812">Transmembrane</keyword>
<dbReference type="RefSeq" id="WP_160588448.1">
    <property type="nucleotide sequence ID" value="NZ_BMHN01000001.1"/>
</dbReference>
<evidence type="ECO:0000256" key="1">
    <source>
        <dbReference type="SAM" id="Phobius"/>
    </source>
</evidence>
<dbReference type="Proteomes" id="UP000470384">
    <property type="component" value="Unassembled WGS sequence"/>
</dbReference>
<reference evidence="2 3" key="1">
    <citation type="journal article" date="2016" name="Int. J. Syst. Evol. Microbiol.">
        <title>Pyruvatibacter mobilis gen. nov., sp. nov., a marine bacterium from the culture broth of Picochlorum sp. 122.</title>
        <authorList>
            <person name="Wang G."/>
            <person name="Tang M."/>
            <person name="Wu H."/>
            <person name="Dai S."/>
            <person name="Li T."/>
            <person name="Chen C."/>
            <person name="He H."/>
            <person name="Fan J."/>
            <person name="Xiang W."/>
            <person name="Li X."/>
        </authorList>
    </citation>
    <scope>NUCLEOTIDE SEQUENCE [LARGE SCALE GENOMIC DNA]</scope>
    <source>
        <strain evidence="2 3">GYP-11</strain>
    </source>
</reference>
<accession>A0A845QDS3</accession>
<evidence type="ECO:0000313" key="3">
    <source>
        <dbReference type="Proteomes" id="UP000470384"/>
    </source>
</evidence>
<proteinExistence type="predicted"/>
<protein>
    <submittedName>
        <fullName evidence="2">DUF2474 domain-containing protein</fullName>
    </submittedName>
</protein>
<dbReference type="GeneID" id="300655526"/>
<name>A0A845QDS3_9HYPH</name>
<organism evidence="2 3">
    <name type="scientific">Pyruvatibacter mobilis</name>
    <dbReference type="NCBI Taxonomy" id="1712261"/>
    <lineage>
        <taxon>Bacteria</taxon>
        <taxon>Pseudomonadati</taxon>
        <taxon>Pseudomonadota</taxon>
        <taxon>Alphaproteobacteria</taxon>
        <taxon>Hyphomicrobiales</taxon>
        <taxon>Parvibaculaceae</taxon>
        <taxon>Pyruvatibacter</taxon>
    </lineage>
</organism>
<gene>
    <name evidence="2" type="ORF">GTQ45_11585</name>
</gene>